<evidence type="ECO:0000256" key="2">
    <source>
        <dbReference type="ARBA" id="ARBA00022803"/>
    </source>
</evidence>
<organism evidence="3 4">
    <name type="scientific">Achlya hypogyna</name>
    <name type="common">Oomycete</name>
    <name type="synonym">Protoachlya hypogyna</name>
    <dbReference type="NCBI Taxonomy" id="1202772"/>
    <lineage>
        <taxon>Eukaryota</taxon>
        <taxon>Sar</taxon>
        <taxon>Stramenopiles</taxon>
        <taxon>Oomycota</taxon>
        <taxon>Saprolegniomycetes</taxon>
        <taxon>Saprolegniales</taxon>
        <taxon>Achlyaceae</taxon>
        <taxon>Achlya</taxon>
    </lineage>
</organism>
<dbReference type="EMBL" id="JNBR01001513">
    <property type="protein sequence ID" value="OQR86331.1"/>
    <property type="molecule type" value="Genomic_DNA"/>
</dbReference>
<name>A0A1V9YKV3_ACHHY</name>
<accession>A0A1V9YKV3</accession>
<dbReference type="Gene3D" id="1.25.40.10">
    <property type="entry name" value="Tetratricopeptide repeat domain"/>
    <property type="match status" value="1"/>
</dbReference>
<keyword evidence="4" id="KW-1185">Reference proteome</keyword>
<dbReference type="PANTHER" id="PTHR11242">
    <property type="entry name" value="ARYL HYDROCARBON RECEPTOR INTERACTING PROTEIN RELATED"/>
    <property type="match status" value="1"/>
</dbReference>
<dbReference type="SUPFAM" id="SSF48452">
    <property type="entry name" value="TPR-like"/>
    <property type="match status" value="1"/>
</dbReference>
<gene>
    <name evidence="3" type="ORF">ACHHYP_10637</name>
</gene>
<proteinExistence type="predicted"/>
<reference evidence="3 4" key="1">
    <citation type="journal article" date="2014" name="Genome Biol. Evol.">
        <title>The secreted proteins of Achlya hypogyna and Thraustotheca clavata identify the ancestral oomycete secretome and reveal gene acquisitions by horizontal gene transfer.</title>
        <authorList>
            <person name="Misner I."/>
            <person name="Blouin N."/>
            <person name="Leonard G."/>
            <person name="Richards T.A."/>
            <person name="Lane C.E."/>
        </authorList>
    </citation>
    <scope>NUCLEOTIDE SEQUENCE [LARGE SCALE GENOMIC DNA]</scope>
    <source>
        <strain evidence="3 4">ATCC 48635</strain>
    </source>
</reference>
<dbReference type="OrthoDB" id="75841at2759"/>
<evidence type="ECO:0000313" key="3">
    <source>
        <dbReference type="EMBL" id="OQR86331.1"/>
    </source>
</evidence>
<protein>
    <submittedName>
        <fullName evidence="3">Uncharacterized protein</fullName>
    </submittedName>
</protein>
<evidence type="ECO:0000256" key="1">
    <source>
        <dbReference type="ARBA" id="ARBA00022737"/>
    </source>
</evidence>
<dbReference type="InterPro" id="IPR039663">
    <property type="entry name" value="AIP/AIPL1/TTC9"/>
</dbReference>
<dbReference type="PANTHER" id="PTHR11242:SF0">
    <property type="entry name" value="TPR_REGION DOMAIN-CONTAINING PROTEIN"/>
    <property type="match status" value="1"/>
</dbReference>
<dbReference type="AlphaFoldDB" id="A0A1V9YKV3"/>
<dbReference type="Proteomes" id="UP000243579">
    <property type="component" value="Unassembled WGS sequence"/>
</dbReference>
<comment type="caution">
    <text evidence="3">The sequence shown here is derived from an EMBL/GenBank/DDBJ whole genome shotgun (WGS) entry which is preliminary data.</text>
</comment>
<evidence type="ECO:0000313" key="4">
    <source>
        <dbReference type="Proteomes" id="UP000243579"/>
    </source>
</evidence>
<keyword evidence="1" id="KW-0677">Repeat</keyword>
<sequence length="569" mass="62038">MSHASDSDNDSVDDFAALLDTDDGVRTLVSYAVAATEDDPDMQANALALLGDNTDVRVAKAVVDSSLLDILLGHVGLNDADDDLHLPIWRCLAGWAVGAPELSAALWAVRSQLVDAAFVLRHKALSTTSLVCTVLVAVASNASRQHHSGLFCGFVQADVTEFCGLLKQLYVFGGNVGVLDLFRHLLTSKAEAKALFASGLPRIWAREWYDRRDSPFSVKWTALLFHLQHVLHPHRAVLYSGSDSDAQWASTFCALALSSFKFVWTELAPMLLDALDNAKSLLVAHPHCAGVIAWFLSRPGALSDAARTTLEAVASELEGANLIELPTLDIGLNLRAGLATATALKESGNRWFAMGNYTAARQFYRLALSTLKVTEATERRRRNAPDAERSFSIGTCVEVRHADGSYLTAMVSDVEDDGKVEVIYDATGDDDVVAAARCRLCLSMAEQSELASLQVALCMNLAKCLAHLRMVAEAIECLGFGLSLLPDHLPALYLRGLLGLQSLQLKQARDDFYRANAVAIERKDKATQVEIHRAWKRLKVLTTQRKKADKKLIKEMMAYLDTIAIDASS</sequence>
<keyword evidence="2" id="KW-0802">TPR repeat</keyword>
<dbReference type="InterPro" id="IPR011990">
    <property type="entry name" value="TPR-like_helical_dom_sf"/>
</dbReference>